<dbReference type="InterPro" id="IPR017441">
    <property type="entry name" value="Protein_kinase_ATP_BS"/>
</dbReference>
<evidence type="ECO:0000313" key="5">
    <source>
        <dbReference type="Proteomes" id="UP000243797"/>
    </source>
</evidence>
<keyword evidence="1" id="KW-0547">Nucleotide-binding</keyword>
<protein>
    <submittedName>
        <fullName evidence="4">Serine/threonine-protein kinase pef1</fullName>
    </submittedName>
</protein>
<sequence>MYGLSNADNDVPYFHEYEDLELCIFLLVPVSSDAIKYAFESPRPANFAEVKIRTGNLSEEGRSGYMVRVPRSSQHLWKWRIGSAIDSDLYLPGLDEDCAEIHLLGFEDDDIGEELSLILRKLGKQDVGVGDWLTCSNKKHVVDTLISPRRCLIRPDKMRFGEYAYDVYHPWLSDEQLRLRRCLLRTLRTIERCDEAKSENLYKQKTVGIGSYATVKQCVDRSNGRVYARKKIRVETSKTKGTFDDIAKEIKVMKDIRHINVVNSVPYVHKHNKRQDKAAYILMPCFRDTLETAITKGLLSDAQKLDVMFQILEGLDHLHLRHDQMHRDLKPNNVLLTFKDDGSVVAKIADFGLSAKLTDGVAESSRGGNEWYRGPEFANRALGPIGGPADMFAYAVVFVRVVAPASWKKALRATMEQASSCNKPNEGTWPQKLRAIAAEQDLGGLEKWISACLSCKTKLRPTVVDFGGMVNRFNNKSPVICPEKIMKLRHSYDSPVIEDYDGSGAETLAQHQFSPDSFEQGISHGPAARKRALEQANLETDTTPPRKRRRPSSRFISEPDNDSSRLLSSNRRRAHPSRQSRDDLRPRRPAPVDASRSQSGLYRSNFDFRPDPSAPEFPILSFGDAWRVSIVLMRTALADSICRFAAFVGSTPVNPLPQQQQAGGRPTPSPALARRPSSQIKLENQEGTAQQQ</sequence>
<gene>
    <name evidence="4" type="ORF">CAC42_6000</name>
</gene>
<dbReference type="InParanoid" id="A0A2K1QZZ3"/>
<dbReference type="SUPFAM" id="SSF56112">
    <property type="entry name" value="Protein kinase-like (PK-like)"/>
    <property type="match status" value="1"/>
</dbReference>
<dbReference type="GO" id="GO:0005737">
    <property type="term" value="C:cytoplasm"/>
    <property type="evidence" value="ECO:0007669"/>
    <property type="project" value="TreeGrafter"/>
</dbReference>
<dbReference type="PROSITE" id="PS00107">
    <property type="entry name" value="PROTEIN_KINASE_ATP"/>
    <property type="match status" value="1"/>
</dbReference>
<dbReference type="InterPro" id="IPR000719">
    <property type="entry name" value="Prot_kinase_dom"/>
</dbReference>
<evidence type="ECO:0000313" key="4">
    <source>
        <dbReference type="EMBL" id="PNS20550.1"/>
    </source>
</evidence>
<feature type="compositionally biased region" description="Polar residues" evidence="2">
    <location>
        <begin position="676"/>
        <end position="692"/>
    </location>
</feature>
<dbReference type="GO" id="GO:0004674">
    <property type="term" value="F:protein serine/threonine kinase activity"/>
    <property type="evidence" value="ECO:0007669"/>
    <property type="project" value="TreeGrafter"/>
</dbReference>
<comment type="caution">
    <text evidence="4">The sequence shown here is derived from an EMBL/GenBank/DDBJ whole genome shotgun (WGS) entry which is preliminary data.</text>
</comment>
<keyword evidence="5" id="KW-1185">Reference proteome</keyword>
<evidence type="ECO:0000256" key="2">
    <source>
        <dbReference type="SAM" id="MobiDB-lite"/>
    </source>
</evidence>
<feature type="domain" description="Protein kinase" evidence="3">
    <location>
        <begin position="201"/>
        <end position="480"/>
    </location>
</feature>
<dbReference type="CDD" id="cd00180">
    <property type="entry name" value="PKc"/>
    <property type="match status" value="1"/>
</dbReference>
<evidence type="ECO:0000259" key="3">
    <source>
        <dbReference type="PROSITE" id="PS50011"/>
    </source>
</evidence>
<organism evidence="4 5">
    <name type="scientific">Sphaceloma murrayae</name>
    <dbReference type="NCBI Taxonomy" id="2082308"/>
    <lineage>
        <taxon>Eukaryota</taxon>
        <taxon>Fungi</taxon>
        <taxon>Dikarya</taxon>
        <taxon>Ascomycota</taxon>
        <taxon>Pezizomycotina</taxon>
        <taxon>Dothideomycetes</taxon>
        <taxon>Dothideomycetidae</taxon>
        <taxon>Myriangiales</taxon>
        <taxon>Elsinoaceae</taxon>
        <taxon>Sphaceloma</taxon>
    </lineage>
</organism>
<dbReference type="EMBL" id="NKHZ01000025">
    <property type="protein sequence ID" value="PNS20550.1"/>
    <property type="molecule type" value="Genomic_DNA"/>
</dbReference>
<accession>A0A2K1QZZ3</accession>
<reference evidence="4 5" key="1">
    <citation type="submission" date="2017-06" db="EMBL/GenBank/DDBJ databases">
        <title>Draft genome sequence of a variant of Elsinoe murrayae.</title>
        <authorList>
            <person name="Cheng Q."/>
        </authorList>
    </citation>
    <scope>NUCLEOTIDE SEQUENCE [LARGE SCALE GENOMIC DNA]</scope>
    <source>
        <strain evidence="4 5">CQ-2017a</strain>
    </source>
</reference>
<dbReference type="Pfam" id="PF00069">
    <property type="entry name" value="Pkinase"/>
    <property type="match status" value="1"/>
</dbReference>
<dbReference type="SMART" id="SM00220">
    <property type="entry name" value="S_TKc"/>
    <property type="match status" value="1"/>
</dbReference>
<name>A0A2K1QZZ3_9PEZI</name>
<dbReference type="PANTHER" id="PTHR24361">
    <property type="entry name" value="MITOGEN-ACTIVATED KINASE KINASE KINASE"/>
    <property type="match status" value="1"/>
</dbReference>
<feature type="region of interest" description="Disordered" evidence="2">
    <location>
        <begin position="534"/>
        <end position="610"/>
    </location>
</feature>
<keyword evidence="4" id="KW-0808">Transferase</keyword>
<dbReference type="PANTHER" id="PTHR24361:SF678">
    <property type="entry name" value="SPORULATION-SPECIFIC PROTEIN 1"/>
    <property type="match status" value="1"/>
</dbReference>
<dbReference type="OrthoDB" id="4062651at2759"/>
<dbReference type="AlphaFoldDB" id="A0A2K1QZZ3"/>
<keyword evidence="1" id="KW-0067">ATP-binding</keyword>
<evidence type="ECO:0000256" key="1">
    <source>
        <dbReference type="PROSITE-ProRule" id="PRU10141"/>
    </source>
</evidence>
<keyword evidence="4" id="KW-0418">Kinase</keyword>
<dbReference type="Gene3D" id="3.30.200.20">
    <property type="entry name" value="Phosphorylase Kinase, domain 1"/>
    <property type="match status" value="1"/>
</dbReference>
<proteinExistence type="predicted"/>
<dbReference type="InterPro" id="IPR011009">
    <property type="entry name" value="Kinase-like_dom_sf"/>
</dbReference>
<dbReference type="STRING" id="2082308.A0A2K1QZZ3"/>
<dbReference type="Gene3D" id="1.10.510.10">
    <property type="entry name" value="Transferase(Phosphotransferase) domain 1"/>
    <property type="match status" value="1"/>
</dbReference>
<dbReference type="Proteomes" id="UP000243797">
    <property type="component" value="Unassembled WGS sequence"/>
</dbReference>
<feature type="binding site" evidence="1">
    <location>
        <position position="230"/>
    </location>
    <ligand>
        <name>ATP</name>
        <dbReference type="ChEBI" id="CHEBI:30616"/>
    </ligand>
</feature>
<feature type="region of interest" description="Disordered" evidence="2">
    <location>
        <begin position="654"/>
        <end position="692"/>
    </location>
</feature>
<dbReference type="PROSITE" id="PS50011">
    <property type="entry name" value="PROTEIN_KINASE_DOM"/>
    <property type="match status" value="1"/>
</dbReference>
<dbReference type="InterPro" id="IPR053235">
    <property type="entry name" value="Ser_Thr_kinase"/>
</dbReference>
<dbReference type="GO" id="GO:0005524">
    <property type="term" value="F:ATP binding"/>
    <property type="evidence" value="ECO:0007669"/>
    <property type="project" value="UniProtKB-UniRule"/>
</dbReference>